<dbReference type="Gene3D" id="1.10.287.3510">
    <property type="match status" value="1"/>
</dbReference>
<reference evidence="2" key="1">
    <citation type="journal article" date="2014" name="Genome Biol. Evol.">
        <title>Evolutionary dynamics of the mitochondrial genome in the evaniomorpha (hymenoptera)?a group with an intermediate rate of gene rearrangement.</title>
        <authorList>
            <person name="Mao M."/>
            <person name="Gibson T."/>
            <person name="Dowton M."/>
        </authorList>
    </citation>
    <scope>NUCLEOTIDE SEQUENCE</scope>
</reference>
<dbReference type="CTD" id="4539"/>
<accession>A0A096XMZ5</accession>
<organism evidence="2">
    <name type="scientific">Orthogonalys pulchella</name>
    <dbReference type="NCBI Taxonomy" id="32427"/>
    <lineage>
        <taxon>Eukaryota</taxon>
        <taxon>Metazoa</taxon>
        <taxon>Ecdysozoa</taxon>
        <taxon>Arthropoda</taxon>
        <taxon>Hexapoda</taxon>
        <taxon>Insecta</taxon>
        <taxon>Pterygota</taxon>
        <taxon>Neoptera</taxon>
        <taxon>Endopterygota</taxon>
        <taxon>Hymenoptera</taxon>
        <taxon>Apocrita</taxon>
        <taxon>Trigonaloidea</taxon>
        <taxon>Trigonalidae</taxon>
        <taxon>Orthogonalys</taxon>
    </lineage>
</organism>
<keyword evidence="2" id="KW-0496">Mitochondrion</keyword>
<keyword evidence="1" id="KW-0812">Transmembrane</keyword>
<sequence length="92" mass="11167">MLFFFMLTFLFMMNFSLNFKFILMTLISLEFLILSIFFNIYMMMINSYSNMYMLMYFITFCVCESAMGLSLIVLMNRFEKNSLNQSMSMIMW</sequence>
<dbReference type="GeneID" id="20832794"/>
<name>A0A096XMZ5_9HYME</name>
<keyword evidence="1" id="KW-1133">Transmembrane helix</keyword>
<dbReference type="RefSeq" id="YP_009092378.1">
    <property type="nucleotide sequence ID" value="NC_025289.1"/>
</dbReference>
<geneLocation type="mitochondrion" evidence="2"/>
<dbReference type="AlphaFoldDB" id="A0A096XMZ5"/>
<protein>
    <submittedName>
        <fullName evidence="2">NADH dehydrogenase subunit 4L</fullName>
    </submittedName>
</protein>
<feature type="transmembrane region" description="Helical" evidence="1">
    <location>
        <begin position="54"/>
        <end position="75"/>
    </location>
</feature>
<keyword evidence="1" id="KW-0472">Membrane</keyword>
<dbReference type="EMBL" id="KJ619461">
    <property type="protein sequence ID" value="AIC37441.1"/>
    <property type="molecule type" value="Genomic_DNA"/>
</dbReference>
<evidence type="ECO:0000256" key="1">
    <source>
        <dbReference type="SAM" id="Phobius"/>
    </source>
</evidence>
<evidence type="ECO:0000313" key="2">
    <source>
        <dbReference type="EMBL" id="AIC37441.1"/>
    </source>
</evidence>
<proteinExistence type="predicted"/>
<gene>
    <name evidence="2" type="primary">ND4L</name>
</gene>
<feature type="transmembrane region" description="Helical" evidence="1">
    <location>
        <begin position="21"/>
        <end position="42"/>
    </location>
</feature>